<dbReference type="InterPro" id="IPR018244">
    <property type="entry name" value="Allrgn_V5/Tpx1_CS"/>
</dbReference>
<dbReference type="GO" id="GO:0005576">
    <property type="term" value="C:extracellular region"/>
    <property type="evidence" value="ECO:0007669"/>
    <property type="project" value="InterPro"/>
</dbReference>
<dbReference type="InterPro" id="IPR035940">
    <property type="entry name" value="CAP_sf"/>
</dbReference>
<dbReference type="Pfam" id="PF00188">
    <property type="entry name" value="CAP"/>
    <property type="match status" value="1"/>
</dbReference>
<feature type="signal peptide" evidence="1">
    <location>
        <begin position="1"/>
        <end position="17"/>
    </location>
</feature>
<comment type="caution">
    <text evidence="3">The sequence shown here is derived from an EMBL/GenBank/DDBJ whole genome shotgun (WGS) entry which is preliminary data.</text>
</comment>
<evidence type="ECO:0000313" key="3">
    <source>
        <dbReference type="EMBL" id="KAK0540619.1"/>
    </source>
</evidence>
<accession>A0AAN6JU68</accession>
<evidence type="ECO:0000256" key="1">
    <source>
        <dbReference type="SAM" id="SignalP"/>
    </source>
</evidence>
<dbReference type="PROSITE" id="PS01009">
    <property type="entry name" value="CRISP_1"/>
    <property type="match status" value="1"/>
</dbReference>
<proteinExistence type="predicted"/>
<sequence length="169" mass="18612">MQAITLTLLTLAAAVAASPLATRQSSDDQSVLDAHNYYRRQHGAGDLTWDGNLAYAAYQNAAGCNFAHTQNNPYGENLFAGGGDWSYQQAVDSWMSEQSSYNGYSFGNGEAGHYTQVIWKNTQRLGCVRFQGCSEDSIFHDGSNNFATYVVCEYDPPGNYDGEYQQNVQ</sequence>
<dbReference type="InterPro" id="IPR001283">
    <property type="entry name" value="CRISP-related"/>
</dbReference>
<keyword evidence="1" id="KW-0732">Signal</keyword>
<dbReference type="EMBL" id="JAPDMQ010000010">
    <property type="protein sequence ID" value="KAK0540619.1"/>
    <property type="molecule type" value="Genomic_DNA"/>
</dbReference>
<dbReference type="AlphaFoldDB" id="A0AAN6JU68"/>
<name>A0AAN6JU68_9BASI</name>
<feature type="chain" id="PRO_5043007791" evidence="1">
    <location>
        <begin position="18"/>
        <end position="169"/>
    </location>
</feature>
<dbReference type="PRINTS" id="PR00837">
    <property type="entry name" value="V5TPXLIKE"/>
</dbReference>
<evidence type="ECO:0000313" key="4">
    <source>
        <dbReference type="Proteomes" id="UP001176521"/>
    </source>
</evidence>
<reference evidence="3" key="1">
    <citation type="journal article" date="2023" name="PhytoFront">
        <title>Draft Genome Resources of Seven Strains of Tilletia horrida, Causal Agent of Kernel Smut of Rice.</title>
        <authorList>
            <person name="Khanal S."/>
            <person name="Antony Babu S."/>
            <person name="Zhou X.G."/>
        </authorList>
    </citation>
    <scope>NUCLEOTIDE SEQUENCE</scope>
    <source>
        <strain evidence="3">TX3</strain>
    </source>
</reference>
<dbReference type="Gene3D" id="3.40.33.10">
    <property type="entry name" value="CAP"/>
    <property type="match status" value="1"/>
</dbReference>
<feature type="domain" description="SCP" evidence="2">
    <location>
        <begin position="26"/>
        <end position="162"/>
    </location>
</feature>
<dbReference type="SUPFAM" id="SSF55797">
    <property type="entry name" value="PR-1-like"/>
    <property type="match status" value="1"/>
</dbReference>
<organism evidence="3 4">
    <name type="scientific">Tilletia horrida</name>
    <dbReference type="NCBI Taxonomy" id="155126"/>
    <lineage>
        <taxon>Eukaryota</taxon>
        <taxon>Fungi</taxon>
        <taxon>Dikarya</taxon>
        <taxon>Basidiomycota</taxon>
        <taxon>Ustilaginomycotina</taxon>
        <taxon>Exobasidiomycetes</taxon>
        <taxon>Tilletiales</taxon>
        <taxon>Tilletiaceae</taxon>
        <taxon>Tilletia</taxon>
    </lineage>
</organism>
<dbReference type="Proteomes" id="UP001176521">
    <property type="component" value="Unassembled WGS sequence"/>
</dbReference>
<dbReference type="InterPro" id="IPR014044">
    <property type="entry name" value="CAP_dom"/>
</dbReference>
<evidence type="ECO:0000259" key="2">
    <source>
        <dbReference type="SMART" id="SM00198"/>
    </source>
</evidence>
<dbReference type="PANTHER" id="PTHR10334">
    <property type="entry name" value="CYSTEINE-RICH SECRETORY PROTEIN-RELATED"/>
    <property type="match status" value="1"/>
</dbReference>
<protein>
    <submittedName>
        <fullName evidence="3">Sterol-binding protein</fullName>
    </submittedName>
</protein>
<gene>
    <name evidence="3" type="primary">PRY1_1</name>
    <name evidence="3" type="ORF">OC842_000391</name>
</gene>
<dbReference type="SMART" id="SM00198">
    <property type="entry name" value="SCP"/>
    <property type="match status" value="1"/>
</dbReference>
<keyword evidence="4" id="KW-1185">Reference proteome</keyword>